<dbReference type="PANTHER" id="PTHR43156">
    <property type="entry name" value="STAGE II SPORULATION PROTEIN E-RELATED"/>
    <property type="match status" value="1"/>
</dbReference>
<keyword evidence="6" id="KW-1185">Reference proteome</keyword>
<evidence type="ECO:0000256" key="3">
    <source>
        <dbReference type="SAM" id="Phobius"/>
    </source>
</evidence>
<keyword evidence="1" id="KW-0378">Hydrolase</keyword>
<feature type="region of interest" description="Disordered" evidence="2">
    <location>
        <begin position="1"/>
        <end position="33"/>
    </location>
</feature>
<dbReference type="InterPro" id="IPR036457">
    <property type="entry name" value="PPM-type-like_dom_sf"/>
</dbReference>
<comment type="caution">
    <text evidence="5">The sequence shown here is derived from an EMBL/GenBank/DDBJ whole genome shotgun (WGS) entry which is preliminary data.</text>
</comment>
<dbReference type="GO" id="GO:0016791">
    <property type="term" value="F:phosphatase activity"/>
    <property type="evidence" value="ECO:0007669"/>
    <property type="project" value="TreeGrafter"/>
</dbReference>
<dbReference type="AlphaFoldDB" id="A0A918FXP1"/>
<evidence type="ECO:0000259" key="4">
    <source>
        <dbReference type="SMART" id="SM00331"/>
    </source>
</evidence>
<dbReference type="InterPro" id="IPR001932">
    <property type="entry name" value="PPM-type_phosphatase-like_dom"/>
</dbReference>
<feature type="transmembrane region" description="Helical" evidence="3">
    <location>
        <begin position="90"/>
        <end position="119"/>
    </location>
</feature>
<evidence type="ECO:0000313" key="5">
    <source>
        <dbReference type="EMBL" id="GGS01042.1"/>
    </source>
</evidence>
<evidence type="ECO:0000256" key="1">
    <source>
        <dbReference type="ARBA" id="ARBA00022801"/>
    </source>
</evidence>
<dbReference type="Proteomes" id="UP000606194">
    <property type="component" value="Unassembled WGS sequence"/>
</dbReference>
<reference evidence="5" key="1">
    <citation type="journal article" date="2014" name="Int. J. Syst. Evol. Microbiol.">
        <title>Complete genome sequence of Corynebacterium casei LMG S-19264T (=DSM 44701T), isolated from a smear-ripened cheese.</title>
        <authorList>
            <consortium name="US DOE Joint Genome Institute (JGI-PGF)"/>
            <person name="Walter F."/>
            <person name="Albersmeier A."/>
            <person name="Kalinowski J."/>
            <person name="Ruckert C."/>
        </authorList>
    </citation>
    <scope>NUCLEOTIDE SEQUENCE</scope>
    <source>
        <strain evidence="5">JCM 4386</strain>
    </source>
</reference>
<dbReference type="EMBL" id="BMTL01000018">
    <property type="protein sequence ID" value="GGS01042.1"/>
    <property type="molecule type" value="Genomic_DNA"/>
</dbReference>
<dbReference type="SUPFAM" id="SSF81606">
    <property type="entry name" value="PP2C-like"/>
    <property type="match status" value="1"/>
</dbReference>
<accession>A0A918FXP1</accession>
<dbReference type="PANTHER" id="PTHR43156:SF2">
    <property type="entry name" value="STAGE II SPORULATION PROTEIN E"/>
    <property type="match status" value="1"/>
</dbReference>
<keyword evidence="3" id="KW-0812">Transmembrane</keyword>
<protein>
    <recommendedName>
        <fullName evidence="4">PPM-type phosphatase domain-containing protein</fullName>
    </recommendedName>
</protein>
<dbReference type="SMART" id="SM00331">
    <property type="entry name" value="PP2C_SIG"/>
    <property type="match status" value="1"/>
</dbReference>
<sequence length="437" mass="46387">MQIIASKVDQPAHCGSPGGPASLEGRKHRDSGPRRLEVTGVRDIRGGLSRAGEMCRRPQVLVAALSLLPVLLLMGDLVTPPVVRFGPMMVAAPALAAIFCTPAGVLQVTAVTLPCVVAASARNGQIGTANFPVQLVTIGLISAAAVAASAVRVRRERELAKSRWVAEVTQRVLLHPLPRRVGPFEVASLYQAADEESAIGGDFYAVAHHGQRTRVLLGDVQGKGLASLEMVSCVLNSFRQSARHGSPLPDVVRELGEAFHEEIQDLRAAAESGSGSGSQYGEESFVTAVVLELAEDGPLRLANLGHPAPLLLQDGTVTPLEPTVPVPPLGLEELNGGELIVDRADFPPGSTLLLYTDGVTEARDASGTFYPLAERLRRWAGLPPEQLVKAVHRDLRQYAGSRLTDDVAMVAVRRTPAAVRASGVHRGELTEARRRAA</sequence>
<reference evidence="5" key="2">
    <citation type="submission" date="2020-09" db="EMBL/GenBank/DDBJ databases">
        <authorList>
            <person name="Sun Q."/>
            <person name="Ohkuma M."/>
        </authorList>
    </citation>
    <scope>NUCLEOTIDE SEQUENCE</scope>
    <source>
        <strain evidence="5">JCM 4386</strain>
    </source>
</reference>
<dbReference type="Gene3D" id="3.60.40.10">
    <property type="entry name" value="PPM-type phosphatase domain"/>
    <property type="match status" value="1"/>
</dbReference>
<feature type="domain" description="PPM-type phosphatase" evidence="4">
    <location>
        <begin position="184"/>
        <end position="414"/>
    </location>
</feature>
<feature type="transmembrane region" description="Helical" evidence="3">
    <location>
        <begin position="131"/>
        <end position="153"/>
    </location>
</feature>
<feature type="transmembrane region" description="Helical" evidence="3">
    <location>
        <begin position="60"/>
        <end position="78"/>
    </location>
</feature>
<gene>
    <name evidence="5" type="ORF">GCM10010269_45020</name>
</gene>
<keyword evidence="3" id="KW-1133">Transmembrane helix</keyword>
<keyword evidence="3" id="KW-0472">Membrane</keyword>
<dbReference type="Pfam" id="PF07228">
    <property type="entry name" value="SpoIIE"/>
    <property type="match status" value="1"/>
</dbReference>
<feature type="compositionally biased region" description="Basic and acidic residues" evidence="2">
    <location>
        <begin position="24"/>
        <end position="33"/>
    </location>
</feature>
<organism evidence="5 6">
    <name type="scientific">Streptomyces humidus</name>
    <dbReference type="NCBI Taxonomy" id="52259"/>
    <lineage>
        <taxon>Bacteria</taxon>
        <taxon>Bacillati</taxon>
        <taxon>Actinomycetota</taxon>
        <taxon>Actinomycetes</taxon>
        <taxon>Kitasatosporales</taxon>
        <taxon>Streptomycetaceae</taxon>
        <taxon>Streptomyces</taxon>
    </lineage>
</organism>
<name>A0A918FXP1_9ACTN</name>
<dbReference type="InterPro" id="IPR052016">
    <property type="entry name" value="Bact_Sigma-Reg"/>
</dbReference>
<proteinExistence type="predicted"/>
<evidence type="ECO:0000313" key="6">
    <source>
        <dbReference type="Proteomes" id="UP000606194"/>
    </source>
</evidence>
<evidence type="ECO:0000256" key="2">
    <source>
        <dbReference type="SAM" id="MobiDB-lite"/>
    </source>
</evidence>